<dbReference type="InterPro" id="IPR011042">
    <property type="entry name" value="6-blade_b-propeller_TolB-like"/>
</dbReference>
<dbReference type="RefSeq" id="WP_184425083.1">
    <property type="nucleotide sequence ID" value="NZ_AP027362.1"/>
</dbReference>
<reference evidence="3 4" key="1">
    <citation type="submission" date="2020-08" db="EMBL/GenBank/DDBJ databases">
        <title>Genomic Encyclopedia of Type Strains, Phase IV (KMG-IV): sequencing the most valuable type-strain genomes for metagenomic binning, comparative biology and taxonomic classification.</title>
        <authorList>
            <person name="Goeker M."/>
        </authorList>
    </citation>
    <scope>NUCLEOTIDE SEQUENCE [LARGE SCALE GENOMIC DNA]</scope>
    <source>
        <strain evidence="3 4">DSM 26287</strain>
    </source>
</reference>
<evidence type="ECO:0000259" key="2">
    <source>
        <dbReference type="Pfam" id="PF07995"/>
    </source>
</evidence>
<dbReference type="AlphaFoldDB" id="A0A7X0NIQ4"/>
<dbReference type="EMBL" id="JACHHU010000025">
    <property type="protein sequence ID" value="MBB6544194.1"/>
    <property type="molecule type" value="Genomic_DNA"/>
</dbReference>
<dbReference type="Gene3D" id="2.120.10.30">
    <property type="entry name" value="TolB, C-terminal domain"/>
    <property type="match status" value="1"/>
</dbReference>
<feature type="chain" id="PRO_5031319131" evidence="1">
    <location>
        <begin position="20"/>
        <end position="375"/>
    </location>
</feature>
<keyword evidence="1" id="KW-0732">Signal</keyword>
<accession>A0A7X0NIQ4</accession>
<dbReference type="Proteomes" id="UP000537141">
    <property type="component" value="Unassembled WGS sequence"/>
</dbReference>
<evidence type="ECO:0000256" key="1">
    <source>
        <dbReference type="SAM" id="SignalP"/>
    </source>
</evidence>
<dbReference type="PANTHER" id="PTHR19328:SF75">
    <property type="entry name" value="ALDOSE SUGAR DEHYDROGENASE YLII"/>
    <property type="match status" value="1"/>
</dbReference>
<dbReference type="InterPro" id="IPR012938">
    <property type="entry name" value="Glc/Sorbosone_DH"/>
</dbReference>
<comment type="caution">
    <text evidence="3">The sequence shown here is derived from an EMBL/GenBank/DDBJ whole genome shotgun (WGS) entry which is preliminary data.</text>
</comment>
<name>A0A7X0NIQ4_9GAMM</name>
<evidence type="ECO:0000313" key="4">
    <source>
        <dbReference type="Proteomes" id="UP000537141"/>
    </source>
</evidence>
<dbReference type="PANTHER" id="PTHR19328">
    <property type="entry name" value="HEDGEHOG-INTERACTING PROTEIN"/>
    <property type="match status" value="1"/>
</dbReference>
<dbReference type="InterPro" id="IPR011041">
    <property type="entry name" value="Quinoprot_gluc/sorb_DH_b-prop"/>
</dbReference>
<gene>
    <name evidence="3" type="ORF">HNQ55_002722</name>
</gene>
<protein>
    <submittedName>
        <fullName evidence="3">Glucose/arabinose dehydrogenase</fullName>
    </submittedName>
</protein>
<evidence type="ECO:0000313" key="3">
    <source>
        <dbReference type="EMBL" id="MBB6544194.1"/>
    </source>
</evidence>
<organism evidence="3 4">
    <name type="scientific">Thalassotalea piscium</name>
    <dbReference type="NCBI Taxonomy" id="1230533"/>
    <lineage>
        <taxon>Bacteria</taxon>
        <taxon>Pseudomonadati</taxon>
        <taxon>Pseudomonadota</taxon>
        <taxon>Gammaproteobacteria</taxon>
        <taxon>Alteromonadales</taxon>
        <taxon>Colwelliaceae</taxon>
        <taxon>Thalassotalea</taxon>
    </lineage>
</organism>
<keyword evidence="4" id="KW-1185">Reference proteome</keyword>
<feature type="domain" description="Glucose/Sorbosone dehydrogenase" evidence="2">
    <location>
        <begin position="44"/>
        <end position="367"/>
    </location>
</feature>
<dbReference type="Pfam" id="PF07995">
    <property type="entry name" value="GSDH"/>
    <property type="match status" value="1"/>
</dbReference>
<feature type="signal peptide" evidence="1">
    <location>
        <begin position="1"/>
        <end position="19"/>
    </location>
</feature>
<sequence length="375" mass="41559">MKLYVTLFLALLLSKVSNAYDSQPMLTNGLDKNISANVVVKGVSIPWAMVQLPSKEIVISERSGELRVIKNNRLLTQSITGLPEIHSNGQGGLLDLALHPQFSKNQWLYFTFASPQGEDSGSNTALMRAKLNITTMSLTNQQLLYKATPNTQKGQHYGSRIVFDDKGYVYFSIGDRGQRDLLPQDISKDGGKIYRLHDDGSIPIDNPFVTTEGAKTAIYSYGHRNPQGLSIDPVTQNIWSHEHGPRGGDEVNIIKKGANYGWPLVSYGINYSGTTFTDKTEMQGMQSPALHWTPSIAPSGMIYVSSDKYPSLKGKFLAGSMKFNHLVLLTIQEKQVISQERVFENIGRTRSLLQGNDGYIYVGIDGEGIKRLEPK</sequence>
<dbReference type="SUPFAM" id="SSF50952">
    <property type="entry name" value="Soluble quinoprotein glucose dehydrogenase"/>
    <property type="match status" value="1"/>
</dbReference>
<proteinExistence type="predicted"/>